<sequence length="138" mass="15850">MFLQANARLVERYFEEVWNQGKVEVLDELLTGDYQNHSPGLPDPQPGPEGLKPIVLMMREGIPDLHYTIEDMVVAADRVAAFVRMTGTHTGCFFGIEATGRAIDVRQMQIEWIRDGRICRHWRVTEDLKLMRQLAVIL</sequence>
<dbReference type="Pfam" id="PF07366">
    <property type="entry name" value="SnoaL"/>
    <property type="match status" value="1"/>
</dbReference>
<dbReference type="Proteomes" id="UP000472320">
    <property type="component" value="Unassembled WGS sequence"/>
</dbReference>
<dbReference type="RefSeq" id="WP_155454409.1">
    <property type="nucleotide sequence ID" value="NZ_WNKX01000008.1"/>
</dbReference>
<dbReference type="PANTHER" id="PTHR38436:SF1">
    <property type="entry name" value="ESTER CYCLASE"/>
    <property type="match status" value="1"/>
</dbReference>
<evidence type="ECO:0000313" key="2">
    <source>
        <dbReference type="Proteomes" id="UP000472320"/>
    </source>
</evidence>
<name>A0A6L6QH62_9BURK</name>
<keyword evidence="2" id="KW-1185">Reference proteome</keyword>
<organism evidence="1 2">
    <name type="scientific">Massilia eburnea</name>
    <dbReference type="NCBI Taxonomy" id="1776165"/>
    <lineage>
        <taxon>Bacteria</taxon>
        <taxon>Pseudomonadati</taxon>
        <taxon>Pseudomonadota</taxon>
        <taxon>Betaproteobacteria</taxon>
        <taxon>Burkholderiales</taxon>
        <taxon>Oxalobacteraceae</taxon>
        <taxon>Telluria group</taxon>
        <taxon>Massilia</taxon>
    </lineage>
</organism>
<dbReference type="PANTHER" id="PTHR38436">
    <property type="entry name" value="POLYKETIDE CYCLASE SNOAL-LIKE DOMAIN"/>
    <property type="match status" value="1"/>
</dbReference>
<dbReference type="Gene3D" id="3.10.450.50">
    <property type="match status" value="1"/>
</dbReference>
<dbReference type="GO" id="GO:0030638">
    <property type="term" value="P:polyketide metabolic process"/>
    <property type="evidence" value="ECO:0007669"/>
    <property type="project" value="InterPro"/>
</dbReference>
<accession>A0A6L6QH62</accession>
<proteinExistence type="predicted"/>
<dbReference type="OrthoDB" id="9182871at2"/>
<dbReference type="EMBL" id="WNKX01000008">
    <property type="protein sequence ID" value="MTW11450.1"/>
    <property type="molecule type" value="Genomic_DNA"/>
</dbReference>
<protein>
    <submittedName>
        <fullName evidence="1">Ester cyclase</fullName>
    </submittedName>
</protein>
<dbReference type="SUPFAM" id="SSF54427">
    <property type="entry name" value="NTF2-like"/>
    <property type="match status" value="1"/>
</dbReference>
<reference evidence="1 2" key="1">
    <citation type="submission" date="2019-11" db="EMBL/GenBank/DDBJ databases">
        <title>Type strains purchased from KCTC, JCM and DSMZ.</title>
        <authorList>
            <person name="Lu H."/>
        </authorList>
    </citation>
    <scope>NUCLEOTIDE SEQUENCE [LARGE SCALE GENOMIC DNA]</scope>
    <source>
        <strain evidence="1 2">JCM 31587</strain>
    </source>
</reference>
<comment type="caution">
    <text evidence="1">The sequence shown here is derived from an EMBL/GenBank/DDBJ whole genome shotgun (WGS) entry which is preliminary data.</text>
</comment>
<gene>
    <name evidence="1" type="ORF">GM658_12665</name>
</gene>
<dbReference type="AlphaFoldDB" id="A0A6L6QH62"/>
<dbReference type="InterPro" id="IPR032710">
    <property type="entry name" value="NTF2-like_dom_sf"/>
</dbReference>
<evidence type="ECO:0000313" key="1">
    <source>
        <dbReference type="EMBL" id="MTW11450.1"/>
    </source>
</evidence>
<dbReference type="InterPro" id="IPR009959">
    <property type="entry name" value="Cyclase_SnoaL-like"/>
</dbReference>